<dbReference type="PANTHER" id="PTHR42887">
    <property type="entry name" value="OS12G0638800 PROTEIN"/>
    <property type="match status" value="1"/>
</dbReference>
<gene>
    <name evidence="6" type="ORF">IAB68_02955</name>
</gene>
<dbReference type="InterPro" id="IPR055178">
    <property type="entry name" value="RsdA/BaiN/AoA(So)-like_dom"/>
</dbReference>
<name>A0A9D1INN1_9FIRM</name>
<proteinExistence type="predicted"/>
<comment type="cofactor">
    <cofactor evidence="1">
        <name>FAD</name>
        <dbReference type="ChEBI" id="CHEBI:57692"/>
    </cofactor>
</comment>
<dbReference type="SUPFAM" id="SSF160996">
    <property type="entry name" value="HI0933 insert domain-like"/>
    <property type="match status" value="1"/>
</dbReference>
<dbReference type="Gene3D" id="3.50.50.60">
    <property type="entry name" value="FAD/NAD(P)-binding domain"/>
    <property type="match status" value="1"/>
</dbReference>
<dbReference type="Gene3D" id="1.10.8.260">
    <property type="entry name" value="HI0933 insert domain-like"/>
    <property type="match status" value="1"/>
</dbReference>
<dbReference type="AlphaFoldDB" id="A0A9D1INN1"/>
<dbReference type="EMBL" id="DVMT01000030">
    <property type="protein sequence ID" value="HIU40245.1"/>
    <property type="molecule type" value="Genomic_DNA"/>
</dbReference>
<dbReference type="Pfam" id="PF03486">
    <property type="entry name" value="HI0933_like"/>
    <property type="match status" value="1"/>
</dbReference>
<reference evidence="6" key="1">
    <citation type="submission" date="2020-10" db="EMBL/GenBank/DDBJ databases">
        <authorList>
            <person name="Gilroy R."/>
        </authorList>
    </citation>
    <scope>NUCLEOTIDE SEQUENCE</scope>
    <source>
        <strain evidence="6">CHK193-30670</strain>
    </source>
</reference>
<feature type="domain" description="RsdA/BaiN/AoA(So)-like Rossmann fold-like" evidence="4">
    <location>
        <begin position="3"/>
        <end position="407"/>
    </location>
</feature>
<evidence type="ECO:0000256" key="1">
    <source>
        <dbReference type="ARBA" id="ARBA00001974"/>
    </source>
</evidence>
<evidence type="ECO:0000259" key="5">
    <source>
        <dbReference type="Pfam" id="PF22780"/>
    </source>
</evidence>
<dbReference type="NCBIfam" id="TIGR00275">
    <property type="entry name" value="aminoacetone oxidase family FAD-binding enzyme"/>
    <property type="match status" value="1"/>
</dbReference>
<reference evidence="6" key="2">
    <citation type="journal article" date="2021" name="PeerJ">
        <title>Extensive microbial diversity within the chicken gut microbiome revealed by metagenomics and culture.</title>
        <authorList>
            <person name="Gilroy R."/>
            <person name="Ravi A."/>
            <person name="Getino M."/>
            <person name="Pursley I."/>
            <person name="Horton D.L."/>
            <person name="Alikhan N.F."/>
            <person name="Baker D."/>
            <person name="Gharbi K."/>
            <person name="Hall N."/>
            <person name="Watson M."/>
            <person name="Adriaenssens E.M."/>
            <person name="Foster-Nyarko E."/>
            <person name="Jarju S."/>
            <person name="Secka A."/>
            <person name="Antonio M."/>
            <person name="Oren A."/>
            <person name="Chaudhuri R.R."/>
            <person name="La Ragione R."/>
            <person name="Hildebrand F."/>
            <person name="Pallen M.J."/>
        </authorList>
    </citation>
    <scope>NUCLEOTIDE SEQUENCE</scope>
    <source>
        <strain evidence="6">CHK193-30670</strain>
    </source>
</reference>
<evidence type="ECO:0000256" key="3">
    <source>
        <dbReference type="ARBA" id="ARBA00022827"/>
    </source>
</evidence>
<evidence type="ECO:0000256" key="2">
    <source>
        <dbReference type="ARBA" id="ARBA00022630"/>
    </source>
</evidence>
<evidence type="ECO:0000259" key="4">
    <source>
        <dbReference type="Pfam" id="PF03486"/>
    </source>
</evidence>
<dbReference type="InterPro" id="IPR057661">
    <property type="entry name" value="RsdA/BaiN/AoA(So)_Rossmann"/>
</dbReference>
<evidence type="ECO:0000313" key="7">
    <source>
        <dbReference type="Proteomes" id="UP000824074"/>
    </source>
</evidence>
<dbReference type="PANTHER" id="PTHR42887:SF2">
    <property type="entry name" value="OS12G0638800 PROTEIN"/>
    <property type="match status" value="1"/>
</dbReference>
<dbReference type="InterPro" id="IPR036188">
    <property type="entry name" value="FAD/NAD-bd_sf"/>
</dbReference>
<evidence type="ECO:0000313" key="6">
    <source>
        <dbReference type="EMBL" id="HIU40245.1"/>
    </source>
</evidence>
<organism evidence="6 7">
    <name type="scientific">Candidatus Aphodocola excrementigallinarum</name>
    <dbReference type="NCBI Taxonomy" id="2840670"/>
    <lineage>
        <taxon>Bacteria</taxon>
        <taxon>Bacillati</taxon>
        <taxon>Bacillota</taxon>
        <taxon>Bacilli</taxon>
        <taxon>Candidatus Aphodocola</taxon>
    </lineage>
</organism>
<keyword evidence="2" id="KW-0285">Flavoprotein</keyword>
<dbReference type="Proteomes" id="UP000824074">
    <property type="component" value="Unassembled WGS sequence"/>
</dbReference>
<comment type="caution">
    <text evidence="6">The sequence shown here is derived from an EMBL/GenBank/DDBJ whole genome shotgun (WGS) entry which is preliminary data.</text>
</comment>
<dbReference type="SUPFAM" id="SSF51905">
    <property type="entry name" value="FAD/NAD(P)-binding domain"/>
    <property type="match status" value="1"/>
</dbReference>
<feature type="domain" description="RsdA/BaiN/AoA(So)-like insert" evidence="5">
    <location>
        <begin position="198"/>
        <end position="355"/>
    </location>
</feature>
<accession>A0A9D1INN1</accession>
<protein>
    <submittedName>
        <fullName evidence="6">Aminoacetone oxidase family FAD-binding enzyme</fullName>
    </submittedName>
</protein>
<dbReference type="Gene3D" id="2.40.30.10">
    <property type="entry name" value="Translation factors"/>
    <property type="match status" value="1"/>
</dbReference>
<dbReference type="InterPro" id="IPR023166">
    <property type="entry name" value="BaiN-like_dom_sf"/>
</dbReference>
<dbReference type="Pfam" id="PF22780">
    <property type="entry name" value="HI0933_like_1st"/>
    <property type="match status" value="1"/>
</dbReference>
<keyword evidence="3" id="KW-0274">FAD</keyword>
<dbReference type="InterPro" id="IPR004792">
    <property type="entry name" value="BaiN-like"/>
</dbReference>
<sequence length="412" mass="46227">MYDVTIIGAGASGVMCALALKEKDKNLKVLLLEKNDKLGKKLSITGNGRCNLGNINNDISNFNSKSDLSNFKKNLETRNFEFLNKLDNLNNLESYYDYLIRFGVLLTKEKEYLYPYSMQAVSVCKSFERCLNHLNVEIKYNYDVLNVSKKADVFTINNDIKSKFVVIATGGKTYPKTGSTGFGYNVLKDFGHTITNLYPSLTKLKTDYKYIKDLQGVRVNAKVSLCVNEKIETKENGQVQFTSDSLSGICIFNLSRNVKKYLNENKTVKIVMDLVPDYSSFELHNYITSFPSYSVSNTLSCIISNKIAVAIAKELKFANKKMKELTDNEFDELCFALKNMYFNIIDVGDFNIAQVTNGGAKLDEFTKGLESTKCKGLYAIGEVLDVDGKCGGYNLSWAFTSAIIAANDILKR</sequence>